<evidence type="ECO:0000259" key="3">
    <source>
        <dbReference type="PROSITE" id="PS51782"/>
    </source>
</evidence>
<evidence type="ECO:0000313" key="5">
    <source>
        <dbReference type="Proteomes" id="UP000199460"/>
    </source>
</evidence>
<feature type="transmembrane region" description="Helical" evidence="2">
    <location>
        <begin position="365"/>
        <end position="385"/>
    </location>
</feature>
<dbReference type="InterPro" id="IPR038440">
    <property type="entry name" value="FimV_C_sf"/>
</dbReference>
<dbReference type="InterPro" id="IPR036779">
    <property type="entry name" value="LysM_dom_sf"/>
</dbReference>
<evidence type="ECO:0000256" key="2">
    <source>
        <dbReference type="SAM" id="Phobius"/>
    </source>
</evidence>
<dbReference type="NCBIfam" id="TIGR03504">
    <property type="entry name" value="FimV_Cterm"/>
    <property type="match status" value="1"/>
</dbReference>
<keyword evidence="2" id="KW-0472">Membrane</keyword>
<keyword evidence="2" id="KW-1133">Transmembrane helix</keyword>
<feature type="coiled-coil region" evidence="1">
    <location>
        <begin position="303"/>
        <end position="337"/>
    </location>
</feature>
<dbReference type="CDD" id="cd00118">
    <property type="entry name" value="LysM"/>
    <property type="match status" value="1"/>
</dbReference>
<dbReference type="Proteomes" id="UP000199460">
    <property type="component" value="Unassembled WGS sequence"/>
</dbReference>
<dbReference type="EMBL" id="FNJJ01000006">
    <property type="protein sequence ID" value="SDP86244.1"/>
    <property type="molecule type" value="Genomic_DNA"/>
</dbReference>
<evidence type="ECO:0000313" key="4">
    <source>
        <dbReference type="EMBL" id="SDP86244.1"/>
    </source>
</evidence>
<dbReference type="AlphaFoldDB" id="A0A1H0W679"/>
<dbReference type="Pfam" id="PF25800">
    <property type="entry name" value="FimV_N"/>
    <property type="match status" value="1"/>
</dbReference>
<gene>
    <name evidence="4" type="ORF">SAMN05216213_106250</name>
</gene>
<dbReference type="PROSITE" id="PS51782">
    <property type="entry name" value="LYSM"/>
    <property type="match status" value="1"/>
</dbReference>
<protein>
    <submittedName>
        <fullName evidence="4">Pilus assembly protein FimV</fullName>
    </submittedName>
</protein>
<organism evidence="4 5">
    <name type="scientific">Ectopseudomonas guguanensis</name>
    <dbReference type="NCBI Taxonomy" id="1198456"/>
    <lineage>
        <taxon>Bacteria</taxon>
        <taxon>Pseudomonadati</taxon>
        <taxon>Pseudomonadota</taxon>
        <taxon>Gammaproteobacteria</taxon>
        <taxon>Pseudomonadales</taxon>
        <taxon>Pseudomonadaceae</taxon>
        <taxon>Ectopseudomonas</taxon>
    </lineage>
</organism>
<proteinExistence type="predicted"/>
<dbReference type="InterPro" id="IPR011990">
    <property type="entry name" value="TPR-like_helical_dom_sf"/>
</dbReference>
<name>A0A1H0W679_9GAMM</name>
<dbReference type="InterPro" id="IPR057840">
    <property type="entry name" value="FimV_N"/>
</dbReference>
<dbReference type="Gene3D" id="1.20.58.2200">
    <property type="match status" value="1"/>
</dbReference>
<reference evidence="5" key="1">
    <citation type="submission" date="2016-10" db="EMBL/GenBank/DDBJ databases">
        <authorList>
            <person name="Varghese N."/>
            <person name="Submissions S."/>
        </authorList>
    </citation>
    <scope>NUCLEOTIDE SEQUENCE [LARGE SCALE GENOMIC DNA]</scope>
    <source>
        <strain evidence="5">JCM 18416</strain>
    </source>
</reference>
<dbReference type="Gene3D" id="3.10.350.10">
    <property type="entry name" value="LysM domain"/>
    <property type="match status" value="1"/>
</dbReference>
<keyword evidence="2" id="KW-0812">Transmembrane</keyword>
<keyword evidence="5" id="KW-1185">Reference proteome</keyword>
<evidence type="ECO:0000256" key="1">
    <source>
        <dbReference type="SAM" id="Coils"/>
    </source>
</evidence>
<dbReference type="InterPro" id="IPR018392">
    <property type="entry name" value="LysM"/>
</dbReference>
<dbReference type="SUPFAM" id="SSF48452">
    <property type="entry name" value="TPR-like"/>
    <property type="match status" value="1"/>
</dbReference>
<accession>A0A1H0W679</accession>
<sequence>MARVRQLMLGLASGSALYSGMVPALGLGEITLHSALNQPFEAEIELLEVGDLGAQDLRVGLAPAEVFNRSGVERFYFLNDLRFTPLLRGSRSVIRVVSSRPVREPYLNFIVEVARPSGQLLREYTVLLDPPGSSAYTSVAAAPTVAPVTQASSASAAPVASLRAVTPPSAAAGHRHQVARGDSLWLIAARLREQGSTLSQQALMEGILALNPSAFAGGDPSRLQAGANLLLPDAARTGAAEPALAPVTTQYAAVAATPGSAEGPVSAPAAVVEPAPEQVDSLLQLAEKQRQVDLELASQAAENLQLQQGLAQLQLQLQQLQEQLAQKDAQLAELSARTAAEPVTQPVAAAPAVVEPAVVAERGSWSIWFAGGIGLLLLLGALLWAARRRGATTTPVVQVPAKAQAPQPPVRAQSAAVVAPVVAAPEAKVAPSPVRAPGPVDPLEAANVYIAYGRISEARGELDKALAQQPQRSDLRFRLLEVLAMLGDGAGFAREEAVLRAEDFDAARIDALKERHPNLQAAPQAPNEPVAPLQPVAEPLPETEFQLNLDDLSLDADWDLVSPFPTKAKAKPKAPAEPEFDASFASNLQELPEVFELHYEDEQVSAFGEMEMVLDDEVHRLDDNFLDAFAGDADATAALQGDIDQLAGNPEHMTLLNQALAYIRQGDIAAACDILNEVIDHGDDEQKKAARQLLAEIA</sequence>
<keyword evidence="1" id="KW-0175">Coiled coil</keyword>
<dbReference type="InterPro" id="IPR020011">
    <property type="entry name" value="FimV_C"/>
</dbReference>
<feature type="domain" description="LysM" evidence="3">
    <location>
        <begin position="174"/>
        <end position="231"/>
    </location>
</feature>